<sequence length="174" mass="19538">MKKSLMLALMALLLAACGTRVSFEKSGEEKSCQIIGEKSNAMTILCDESTISISSSYTRVERVKSFVPFMPTKRETWVISLIIGVRSTDSAPLVMNSQTMTIDQPSRLQTPIFLESESYTKTTKSKIVVEQEVQKVFEIEIDKVAPFVLSGLEIRVGDQKYNFNGIRILPSRQF</sequence>
<proteinExistence type="predicted"/>
<feature type="signal peptide" evidence="1">
    <location>
        <begin position="1"/>
        <end position="22"/>
    </location>
</feature>
<keyword evidence="3" id="KW-1185">Reference proteome</keyword>
<evidence type="ECO:0000313" key="2">
    <source>
        <dbReference type="EMBL" id="SHF01688.1"/>
    </source>
</evidence>
<reference evidence="3" key="1">
    <citation type="submission" date="2016-11" db="EMBL/GenBank/DDBJ databases">
        <authorList>
            <person name="Varghese N."/>
            <person name="Submissions S."/>
        </authorList>
    </citation>
    <scope>NUCLEOTIDE SEQUENCE [LARGE SCALE GENOMIC DNA]</scope>
    <source>
        <strain evidence="3">DSM 16579</strain>
    </source>
</reference>
<evidence type="ECO:0000313" key="3">
    <source>
        <dbReference type="Proteomes" id="UP000184517"/>
    </source>
</evidence>
<accession>A0A1M4Y7J5</accession>
<dbReference type="AlphaFoldDB" id="A0A1M4Y7J5"/>
<dbReference type="STRING" id="1122206.SAMN02745753_01147"/>
<evidence type="ECO:0000256" key="1">
    <source>
        <dbReference type="SAM" id="SignalP"/>
    </source>
</evidence>
<protein>
    <submittedName>
        <fullName evidence="2">Uncharacterized protein</fullName>
    </submittedName>
</protein>
<dbReference type="RefSeq" id="WP_072838779.1">
    <property type="nucleotide sequence ID" value="NZ_FQVF01000005.1"/>
</dbReference>
<dbReference type="EMBL" id="FQVF01000005">
    <property type="protein sequence ID" value="SHF01688.1"/>
    <property type="molecule type" value="Genomic_DNA"/>
</dbReference>
<keyword evidence="1" id="KW-0732">Signal</keyword>
<dbReference type="Proteomes" id="UP000184517">
    <property type="component" value="Unassembled WGS sequence"/>
</dbReference>
<organism evidence="2 3">
    <name type="scientific">Marinomonas polaris DSM 16579</name>
    <dbReference type="NCBI Taxonomy" id="1122206"/>
    <lineage>
        <taxon>Bacteria</taxon>
        <taxon>Pseudomonadati</taxon>
        <taxon>Pseudomonadota</taxon>
        <taxon>Gammaproteobacteria</taxon>
        <taxon>Oceanospirillales</taxon>
        <taxon>Oceanospirillaceae</taxon>
        <taxon>Marinomonas</taxon>
    </lineage>
</organism>
<dbReference type="PROSITE" id="PS51257">
    <property type="entry name" value="PROKAR_LIPOPROTEIN"/>
    <property type="match status" value="1"/>
</dbReference>
<feature type="chain" id="PRO_5012454502" evidence="1">
    <location>
        <begin position="23"/>
        <end position="174"/>
    </location>
</feature>
<name>A0A1M4Y7J5_9GAMM</name>
<gene>
    <name evidence="2" type="ORF">SAMN02745753_01147</name>
</gene>